<dbReference type="NCBIfam" id="TIGR04111">
    <property type="entry name" value="BcepMu_gp16"/>
    <property type="match status" value="1"/>
</dbReference>
<evidence type="ECO:0008006" key="3">
    <source>
        <dbReference type="Google" id="ProtNLM"/>
    </source>
</evidence>
<evidence type="ECO:0000313" key="2">
    <source>
        <dbReference type="Proteomes" id="UP000216113"/>
    </source>
</evidence>
<dbReference type="AlphaFoldDB" id="A0A266LMY8"/>
<organism evidence="1 2">
    <name type="scientific">Pseudomonas fragi</name>
    <dbReference type="NCBI Taxonomy" id="296"/>
    <lineage>
        <taxon>Bacteria</taxon>
        <taxon>Pseudomonadati</taxon>
        <taxon>Pseudomonadota</taxon>
        <taxon>Gammaproteobacteria</taxon>
        <taxon>Pseudomonadales</taxon>
        <taxon>Pseudomonadaceae</taxon>
        <taxon>Pseudomonas</taxon>
    </lineage>
</organism>
<accession>A0A266LMY8</accession>
<dbReference type="InterPro" id="IPR026365">
    <property type="entry name" value="BcepMu_gp16"/>
</dbReference>
<dbReference type="RefSeq" id="WP_095031140.1">
    <property type="nucleotide sequence ID" value="NZ_NQKL01000029.1"/>
</dbReference>
<proteinExistence type="predicted"/>
<gene>
    <name evidence="1" type="ORF">CJF43_23215</name>
</gene>
<protein>
    <recommendedName>
        <fullName evidence="3">DNA-binding protein</fullName>
    </recommendedName>
</protein>
<name>A0A266LMY8_PSEFR</name>
<sequence>MYSLKTPSDAKKWLRASGISISDFARQHDLDPATTYQVLSGAKKGYRGKAHKAAVALGIKANPLTGQ</sequence>
<reference evidence="1 2" key="1">
    <citation type="submission" date="2017-08" db="EMBL/GenBank/DDBJ databases">
        <title>Genomic and metabolic characterisation of spoilage-associated Pseudomonas species.</title>
        <authorList>
            <person name="Stanborough T."/>
            <person name="Fegan N."/>
            <person name="Powell S.M."/>
            <person name="Singh T."/>
            <person name="Tamplin M.L."/>
            <person name="Chandry P.S."/>
        </authorList>
    </citation>
    <scope>NUCLEOTIDE SEQUENCE [LARGE SCALE GENOMIC DNA]</scope>
    <source>
        <strain evidence="1 2">F1820</strain>
    </source>
</reference>
<dbReference type="Proteomes" id="UP000216113">
    <property type="component" value="Unassembled WGS sequence"/>
</dbReference>
<evidence type="ECO:0000313" key="1">
    <source>
        <dbReference type="EMBL" id="OZY39426.1"/>
    </source>
</evidence>
<dbReference type="EMBL" id="NQKL01000029">
    <property type="protein sequence ID" value="OZY39426.1"/>
    <property type="molecule type" value="Genomic_DNA"/>
</dbReference>
<comment type="caution">
    <text evidence="1">The sequence shown here is derived from an EMBL/GenBank/DDBJ whole genome shotgun (WGS) entry which is preliminary data.</text>
</comment>